<gene>
    <name evidence="7" type="ORF">KMZ93_02285</name>
</gene>
<evidence type="ECO:0000256" key="3">
    <source>
        <dbReference type="ARBA" id="ARBA00022763"/>
    </source>
</evidence>
<proteinExistence type="inferred from homology"/>
<dbReference type="CDD" id="cd00221">
    <property type="entry name" value="Vsr"/>
    <property type="match status" value="1"/>
</dbReference>
<dbReference type="SUPFAM" id="SSF52980">
    <property type="entry name" value="Restriction endonuclease-like"/>
    <property type="match status" value="1"/>
</dbReference>
<evidence type="ECO:0000313" key="7">
    <source>
        <dbReference type="EMBL" id="QWG23798.1"/>
    </source>
</evidence>
<keyword evidence="1" id="KW-0540">Nuclease</keyword>
<organism evidence="7 8">
    <name type="scientific">Bradyrhizobium sediminis</name>
    <dbReference type="NCBI Taxonomy" id="2840469"/>
    <lineage>
        <taxon>Bacteria</taxon>
        <taxon>Pseudomonadati</taxon>
        <taxon>Pseudomonadota</taxon>
        <taxon>Alphaproteobacteria</taxon>
        <taxon>Hyphomicrobiales</taxon>
        <taxon>Nitrobacteraceae</taxon>
        <taxon>Bradyrhizobium</taxon>
    </lineage>
</organism>
<dbReference type="Gene3D" id="3.40.960.10">
    <property type="entry name" value="VSR Endonuclease"/>
    <property type="match status" value="1"/>
</dbReference>
<dbReference type="REBASE" id="500634">
    <property type="entry name" value="V.BspS2114ORF2290P"/>
</dbReference>
<keyword evidence="2 7" id="KW-0255">Endonuclease</keyword>
<dbReference type="RefSeq" id="WP_215604547.1">
    <property type="nucleotide sequence ID" value="NZ_CP076136.1"/>
</dbReference>
<evidence type="ECO:0000256" key="2">
    <source>
        <dbReference type="ARBA" id="ARBA00022759"/>
    </source>
</evidence>
<dbReference type="AlphaFoldDB" id="A0A975NYN0"/>
<dbReference type="GO" id="GO:0016787">
    <property type="term" value="F:hydrolase activity"/>
    <property type="evidence" value="ECO:0007669"/>
    <property type="project" value="UniProtKB-KW"/>
</dbReference>
<keyword evidence="3" id="KW-0227">DNA damage</keyword>
<keyword evidence="8" id="KW-1185">Reference proteome</keyword>
<dbReference type="InterPro" id="IPR004603">
    <property type="entry name" value="DNA_mismatch_endonuc_vsr"/>
</dbReference>
<keyword evidence="4" id="KW-0378">Hydrolase</keyword>
<dbReference type="GO" id="GO:0006298">
    <property type="term" value="P:mismatch repair"/>
    <property type="evidence" value="ECO:0007669"/>
    <property type="project" value="InterPro"/>
</dbReference>
<sequence length="181" mass="20836">MADIVTPQVRSRLMSGIRGKNTKPELTLRKGLHAKGFRFRLHAKMPGRPDMVFPKWKAVIFAHGCFWHGHGCHLFKWPTSRAEFWRLKITGNVERDADNIRKLVGMGWRVGIVWECALKGKTRLDSTRALKLCSDWLKSNRKRFELTGSNNAARAAFRLLRVGRRQAPERSRGRSRTITST</sequence>
<evidence type="ECO:0000256" key="4">
    <source>
        <dbReference type="ARBA" id="ARBA00022801"/>
    </source>
</evidence>
<dbReference type="Pfam" id="PF03852">
    <property type="entry name" value="Vsr"/>
    <property type="match status" value="1"/>
</dbReference>
<evidence type="ECO:0000256" key="5">
    <source>
        <dbReference type="ARBA" id="ARBA00023204"/>
    </source>
</evidence>
<comment type="similarity">
    <text evidence="6">Belongs to the Vsr family.</text>
</comment>
<dbReference type="EMBL" id="CP076136">
    <property type="protein sequence ID" value="QWG23798.1"/>
    <property type="molecule type" value="Genomic_DNA"/>
</dbReference>
<dbReference type="InterPro" id="IPR011335">
    <property type="entry name" value="Restrct_endonuc-II-like"/>
</dbReference>
<protein>
    <submittedName>
        <fullName evidence="7">Very short patch repair endonuclease</fullName>
    </submittedName>
</protein>
<dbReference type="GO" id="GO:0004519">
    <property type="term" value="F:endonuclease activity"/>
    <property type="evidence" value="ECO:0007669"/>
    <property type="project" value="UniProtKB-KW"/>
</dbReference>
<name>A0A975NYN0_9BRAD</name>
<keyword evidence="5" id="KW-0234">DNA repair</keyword>
<evidence type="ECO:0000313" key="8">
    <source>
        <dbReference type="Proteomes" id="UP000676951"/>
    </source>
</evidence>
<dbReference type="NCBIfam" id="TIGR00632">
    <property type="entry name" value="vsr"/>
    <property type="match status" value="1"/>
</dbReference>
<accession>A0A975NYN0</accession>
<evidence type="ECO:0000256" key="1">
    <source>
        <dbReference type="ARBA" id="ARBA00022722"/>
    </source>
</evidence>
<dbReference type="Proteomes" id="UP000676951">
    <property type="component" value="Chromosome"/>
</dbReference>
<reference evidence="7 8" key="1">
    <citation type="submission" date="2021-06" db="EMBL/GenBank/DDBJ databases">
        <title>Bradyrhizobium sp. S2-11-4 Genome sequencing.</title>
        <authorList>
            <person name="Jin L."/>
        </authorList>
    </citation>
    <scope>NUCLEOTIDE SEQUENCE [LARGE SCALE GENOMIC DNA]</scope>
    <source>
        <strain evidence="7 8">S2-11-4</strain>
    </source>
</reference>
<evidence type="ECO:0000256" key="6">
    <source>
        <dbReference type="ARBA" id="ARBA00029466"/>
    </source>
</evidence>